<feature type="zinc finger region" description="TRAF-type" evidence="4">
    <location>
        <begin position="123"/>
        <end position="166"/>
    </location>
</feature>
<comment type="caution">
    <text evidence="7">The sequence shown here is derived from an EMBL/GenBank/DDBJ whole genome shotgun (WGS) entry which is preliminary data.</text>
</comment>
<dbReference type="PANTHER" id="PTHR10131">
    <property type="entry name" value="TNF RECEPTOR ASSOCIATED FACTOR"/>
    <property type="match status" value="1"/>
</dbReference>
<keyword evidence="2 4" id="KW-0863">Zinc-finger</keyword>
<dbReference type="Gene3D" id="3.30.40.10">
    <property type="entry name" value="Zinc/RING finger domain, C3HC4 (zinc finger)"/>
    <property type="match status" value="3"/>
</dbReference>
<dbReference type="Pfam" id="PF00097">
    <property type="entry name" value="zf-C3HC4"/>
    <property type="match status" value="1"/>
</dbReference>
<organism evidence="7 8">
    <name type="scientific">Elysia crispata</name>
    <name type="common">lettuce slug</name>
    <dbReference type="NCBI Taxonomy" id="231223"/>
    <lineage>
        <taxon>Eukaryota</taxon>
        <taxon>Metazoa</taxon>
        <taxon>Spiralia</taxon>
        <taxon>Lophotrochozoa</taxon>
        <taxon>Mollusca</taxon>
        <taxon>Gastropoda</taxon>
        <taxon>Heterobranchia</taxon>
        <taxon>Euthyneura</taxon>
        <taxon>Panpulmonata</taxon>
        <taxon>Sacoglossa</taxon>
        <taxon>Placobranchoidea</taxon>
        <taxon>Plakobranchidae</taxon>
        <taxon>Elysia</taxon>
    </lineage>
</organism>
<keyword evidence="1 4" id="KW-0479">Metal-binding</keyword>
<keyword evidence="3 4" id="KW-0862">Zinc</keyword>
<sequence length="203" mass="22678">MSDEAGAEANLSLGVGRTAADSLPFKDNNSGASSGNYSLQEGDEDPTLVVHDEKYFCLVHHGLLKDPIQTSCGHRLCRKCVDVYLGPNESKMCPAGEEDCMEVRRDNVYPDPGFWREIKQVLVYCPNKHNGCQVKIKLGKLEAHKLECQYREVLCPYASRGCVAEVLLKDVEEHKKGCGYRPMSCDLCGFEFNAKDKQVRVKD</sequence>
<keyword evidence="8" id="KW-1185">Reference proteome</keyword>
<proteinExistence type="predicted"/>
<evidence type="ECO:0000313" key="7">
    <source>
        <dbReference type="EMBL" id="KAK3773618.1"/>
    </source>
</evidence>
<feature type="region of interest" description="Disordered" evidence="5">
    <location>
        <begin position="24"/>
        <end position="43"/>
    </location>
</feature>
<evidence type="ECO:0000256" key="1">
    <source>
        <dbReference type="ARBA" id="ARBA00022723"/>
    </source>
</evidence>
<dbReference type="InterPro" id="IPR017907">
    <property type="entry name" value="Znf_RING_CS"/>
</dbReference>
<dbReference type="Proteomes" id="UP001283361">
    <property type="component" value="Unassembled WGS sequence"/>
</dbReference>
<reference evidence="7" key="1">
    <citation type="journal article" date="2023" name="G3 (Bethesda)">
        <title>A reference genome for the long-term kleptoplast-retaining sea slug Elysia crispata morphotype clarki.</title>
        <authorList>
            <person name="Eastman K.E."/>
            <person name="Pendleton A.L."/>
            <person name="Shaikh M.A."/>
            <person name="Suttiyut T."/>
            <person name="Ogas R."/>
            <person name="Tomko P."/>
            <person name="Gavelis G."/>
            <person name="Widhalm J.R."/>
            <person name="Wisecaver J.H."/>
        </authorList>
    </citation>
    <scope>NUCLEOTIDE SEQUENCE</scope>
    <source>
        <strain evidence="7">ECLA1</strain>
    </source>
</reference>
<evidence type="ECO:0000256" key="2">
    <source>
        <dbReference type="ARBA" id="ARBA00022771"/>
    </source>
</evidence>
<dbReference type="SUPFAM" id="SSF49599">
    <property type="entry name" value="TRAF domain-like"/>
    <property type="match status" value="2"/>
</dbReference>
<dbReference type="EMBL" id="JAWDGP010003531">
    <property type="protein sequence ID" value="KAK3773618.1"/>
    <property type="molecule type" value="Genomic_DNA"/>
</dbReference>
<name>A0AAE0ZQA4_9GAST</name>
<dbReference type="PROSITE" id="PS50145">
    <property type="entry name" value="ZF_TRAF"/>
    <property type="match status" value="1"/>
</dbReference>
<dbReference type="SUPFAM" id="SSF57850">
    <property type="entry name" value="RING/U-box"/>
    <property type="match status" value="1"/>
</dbReference>
<dbReference type="GO" id="GO:0008270">
    <property type="term" value="F:zinc ion binding"/>
    <property type="evidence" value="ECO:0007669"/>
    <property type="project" value="UniProtKB-KW"/>
</dbReference>
<feature type="domain" description="TRAF-type" evidence="6">
    <location>
        <begin position="123"/>
        <end position="166"/>
    </location>
</feature>
<dbReference type="InterPro" id="IPR001293">
    <property type="entry name" value="Znf_TRAF"/>
</dbReference>
<evidence type="ECO:0000256" key="4">
    <source>
        <dbReference type="PROSITE-ProRule" id="PRU00207"/>
    </source>
</evidence>
<evidence type="ECO:0000256" key="5">
    <source>
        <dbReference type="SAM" id="MobiDB-lite"/>
    </source>
</evidence>
<evidence type="ECO:0000256" key="3">
    <source>
        <dbReference type="ARBA" id="ARBA00022833"/>
    </source>
</evidence>
<evidence type="ECO:0000313" key="8">
    <source>
        <dbReference type="Proteomes" id="UP001283361"/>
    </source>
</evidence>
<protein>
    <recommendedName>
        <fullName evidence="6">TRAF-type domain-containing protein</fullName>
    </recommendedName>
</protein>
<evidence type="ECO:0000259" key="6">
    <source>
        <dbReference type="PROSITE" id="PS50145"/>
    </source>
</evidence>
<feature type="compositionally biased region" description="Polar residues" evidence="5">
    <location>
        <begin position="27"/>
        <end position="39"/>
    </location>
</feature>
<dbReference type="InterPro" id="IPR018957">
    <property type="entry name" value="Znf_C3HC4_RING-type"/>
</dbReference>
<dbReference type="InterPro" id="IPR013083">
    <property type="entry name" value="Znf_RING/FYVE/PHD"/>
</dbReference>
<accession>A0AAE0ZQA4</accession>
<dbReference type="AlphaFoldDB" id="A0AAE0ZQA4"/>
<dbReference type="PROSITE" id="PS00518">
    <property type="entry name" value="ZF_RING_1"/>
    <property type="match status" value="1"/>
</dbReference>
<gene>
    <name evidence="7" type="ORF">RRG08_022327</name>
</gene>